<dbReference type="EMBL" id="KB908548">
    <property type="protein sequence ID" value="EOA88055.1"/>
    <property type="molecule type" value="Genomic_DNA"/>
</dbReference>
<evidence type="ECO:0000313" key="2">
    <source>
        <dbReference type="EMBL" id="EOA88055.1"/>
    </source>
</evidence>
<dbReference type="Proteomes" id="UP000016935">
    <property type="component" value="Unassembled WGS sequence"/>
</dbReference>
<proteinExistence type="predicted"/>
<evidence type="ECO:0000313" key="3">
    <source>
        <dbReference type="Proteomes" id="UP000016935"/>
    </source>
</evidence>
<sequence length="466" mass="54211">MPARRGFHPCGETDEDRVSGKLQKRMTYTDDCEPILHSEAIEGAVEGVVNEAIDRYTGKKSKVRLKYEDIYEIVERVRKSQGRTSSKKPKQDGFKPFPKPRPAAPNPSTESCAAQAGDKKPNKKNMKRAKKPADHTANTTTTNAPEATEQDTKQTSFPDPASIPTATATLAPEAPDKHFIVRQTFYTNNWPSYTTTVHANICRPAARRYIMHRSQSLASTPVHYIVPGDGSSETQQSAKSVSVETMRKMVWFQSADGDDREVFGFEAWIEERKELVLRMWASVRGEKDLDEKDMEKMKKMDEKEMHAMYEKDMEKMKKMDEKEMHAMYEKEMEVAEKDMFEMFEKQRMDDMEEMQMEDMEEADMEEMFEAYEKEMQELEEMYAKQIEEMDEMEEGEGEEDEHKEEEEHKEDHEEEQKDEQKGEKEEDQEEEDQHGNQKKEGELVEELFNDDDEEGGVSLDLVWQDN</sequence>
<feature type="compositionally biased region" description="Basic and acidic residues" evidence="1">
    <location>
        <begin position="405"/>
        <end position="424"/>
    </location>
</feature>
<reference evidence="2 3" key="2">
    <citation type="journal article" date="2013" name="PLoS Genet.">
        <title>Comparative genome structure, secondary metabolite, and effector coding capacity across Cochliobolus pathogens.</title>
        <authorList>
            <person name="Condon B.J."/>
            <person name="Leng Y."/>
            <person name="Wu D."/>
            <person name="Bushley K.E."/>
            <person name="Ohm R.A."/>
            <person name="Otillar R."/>
            <person name="Martin J."/>
            <person name="Schackwitz W."/>
            <person name="Grimwood J."/>
            <person name="MohdZainudin N."/>
            <person name="Xue C."/>
            <person name="Wang R."/>
            <person name="Manning V.A."/>
            <person name="Dhillon B."/>
            <person name="Tu Z.J."/>
            <person name="Steffenson B.J."/>
            <person name="Salamov A."/>
            <person name="Sun H."/>
            <person name="Lowry S."/>
            <person name="LaButti K."/>
            <person name="Han J."/>
            <person name="Copeland A."/>
            <person name="Lindquist E."/>
            <person name="Barry K."/>
            <person name="Schmutz J."/>
            <person name="Baker S.E."/>
            <person name="Ciuffetti L.M."/>
            <person name="Grigoriev I.V."/>
            <person name="Zhong S."/>
            <person name="Turgeon B.G."/>
        </authorList>
    </citation>
    <scope>NUCLEOTIDE SEQUENCE [LARGE SCALE GENOMIC DNA]</scope>
    <source>
        <strain evidence="3">28A</strain>
    </source>
</reference>
<feature type="compositionally biased region" description="Basic residues" evidence="1">
    <location>
        <begin position="121"/>
        <end position="130"/>
    </location>
</feature>
<feature type="compositionally biased region" description="Basic residues" evidence="1">
    <location>
        <begin position="79"/>
        <end position="88"/>
    </location>
</feature>
<name>R0ITB6_EXST2</name>
<dbReference type="HOGENOM" id="CLU_586840_0_0_1"/>
<feature type="compositionally biased region" description="Basic and acidic residues" evidence="1">
    <location>
        <begin position="433"/>
        <end position="442"/>
    </location>
</feature>
<evidence type="ECO:0000256" key="1">
    <source>
        <dbReference type="SAM" id="MobiDB-lite"/>
    </source>
</evidence>
<feature type="region of interest" description="Disordered" evidence="1">
    <location>
        <begin position="1"/>
        <end position="22"/>
    </location>
</feature>
<dbReference type="GeneID" id="19404387"/>
<dbReference type="AlphaFoldDB" id="R0ITB6"/>
<protein>
    <submittedName>
        <fullName evidence="2">Uncharacterized protein</fullName>
    </submittedName>
</protein>
<reference evidence="2 3" key="1">
    <citation type="journal article" date="2012" name="PLoS Pathog.">
        <title>Diverse lifestyles and strategies of plant pathogenesis encoded in the genomes of eighteen Dothideomycetes fungi.</title>
        <authorList>
            <person name="Ohm R.A."/>
            <person name="Feau N."/>
            <person name="Henrissat B."/>
            <person name="Schoch C.L."/>
            <person name="Horwitz B.A."/>
            <person name="Barry K.W."/>
            <person name="Condon B.J."/>
            <person name="Copeland A.C."/>
            <person name="Dhillon B."/>
            <person name="Glaser F."/>
            <person name="Hesse C.N."/>
            <person name="Kosti I."/>
            <person name="LaButti K."/>
            <person name="Lindquist E.A."/>
            <person name="Lucas S."/>
            <person name="Salamov A.A."/>
            <person name="Bradshaw R.E."/>
            <person name="Ciuffetti L."/>
            <person name="Hamelin R.C."/>
            <person name="Kema G.H.J."/>
            <person name="Lawrence C."/>
            <person name="Scott J.A."/>
            <person name="Spatafora J.W."/>
            <person name="Turgeon B.G."/>
            <person name="de Wit P.J.G.M."/>
            <person name="Zhong S."/>
            <person name="Goodwin S.B."/>
            <person name="Grigoriev I.V."/>
        </authorList>
    </citation>
    <scope>NUCLEOTIDE SEQUENCE [LARGE SCALE GENOMIC DNA]</scope>
    <source>
        <strain evidence="3">28A</strain>
    </source>
</reference>
<feature type="compositionally biased region" description="Low complexity" evidence="1">
    <location>
        <begin position="136"/>
        <end position="147"/>
    </location>
</feature>
<feature type="region of interest" description="Disordered" evidence="1">
    <location>
        <begin position="380"/>
        <end position="466"/>
    </location>
</feature>
<feature type="compositionally biased region" description="Acidic residues" evidence="1">
    <location>
        <begin position="388"/>
        <end position="404"/>
    </location>
</feature>
<organism evidence="2 3">
    <name type="scientific">Exserohilum turcicum (strain 28A)</name>
    <name type="common">Northern leaf blight fungus</name>
    <name type="synonym">Setosphaeria turcica</name>
    <dbReference type="NCBI Taxonomy" id="671987"/>
    <lineage>
        <taxon>Eukaryota</taxon>
        <taxon>Fungi</taxon>
        <taxon>Dikarya</taxon>
        <taxon>Ascomycota</taxon>
        <taxon>Pezizomycotina</taxon>
        <taxon>Dothideomycetes</taxon>
        <taxon>Pleosporomycetidae</taxon>
        <taxon>Pleosporales</taxon>
        <taxon>Pleosporineae</taxon>
        <taxon>Pleosporaceae</taxon>
        <taxon>Exserohilum</taxon>
    </lineage>
</organism>
<accession>R0ITB6</accession>
<gene>
    <name evidence="2" type="ORF">SETTUDRAFT_38742</name>
</gene>
<feature type="compositionally biased region" description="Acidic residues" evidence="1">
    <location>
        <begin position="443"/>
        <end position="455"/>
    </location>
</feature>
<dbReference type="RefSeq" id="XP_008024078.1">
    <property type="nucleotide sequence ID" value="XM_008025887.1"/>
</dbReference>
<keyword evidence="3" id="KW-1185">Reference proteome</keyword>
<feature type="region of interest" description="Disordered" evidence="1">
    <location>
        <begin position="76"/>
        <end position="170"/>
    </location>
</feature>